<keyword evidence="6" id="KW-0812">Transmembrane</keyword>
<dbReference type="Gene3D" id="3.30.200.20">
    <property type="entry name" value="Phosphorylase Kinase, domain 1"/>
    <property type="match status" value="1"/>
</dbReference>
<dbReference type="PANTHER" id="PTHR43289">
    <property type="entry name" value="MITOGEN-ACTIVATED PROTEIN KINASE KINASE KINASE 20-RELATED"/>
    <property type="match status" value="1"/>
</dbReference>
<evidence type="ECO:0000259" key="7">
    <source>
        <dbReference type="PROSITE" id="PS50011"/>
    </source>
</evidence>
<gene>
    <name evidence="8" type="ORF">ACFSQZ_10845</name>
</gene>
<proteinExistence type="predicted"/>
<feature type="domain" description="Protein kinase" evidence="7">
    <location>
        <begin position="49"/>
        <end position="311"/>
    </location>
</feature>
<keyword evidence="1 8" id="KW-0808">Transferase</keyword>
<dbReference type="RefSeq" id="WP_377092912.1">
    <property type="nucleotide sequence ID" value="NZ_JBHSJM010000001.1"/>
</dbReference>
<dbReference type="SMART" id="SM00220">
    <property type="entry name" value="S_TKc"/>
    <property type="match status" value="1"/>
</dbReference>
<dbReference type="InterPro" id="IPR000719">
    <property type="entry name" value="Prot_kinase_dom"/>
</dbReference>
<keyword evidence="4" id="KW-0067">ATP-binding</keyword>
<dbReference type="InterPro" id="IPR011009">
    <property type="entry name" value="Kinase-like_dom_sf"/>
</dbReference>
<keyword evidence="3 8" id="KW-0418">Kinase</keyword>
<dbReference type="PANTHER" id="PTHR43289:SF34">
    <property type="entry name" value="SERINE_THREONINE-PROTEIN KINASE YBDM-RELATED"/>
    <property type="match status" value="1"/>
</dbReference>
<dbReference type="Gene3D" id="1.10.510.10">
    <property type="entry name" value="Transferase(Phosphotransferase) domain 1"/>
    <property type="match status" value="1"/>
</dbReference>
<dbReference type="EMBL" id="JBHUJC010000034">
    <property type="protein sequence ID" value="MFD2276967.1"/>
    <property type="molecule type" value="Genomic_DNA"/>
</dbReference>
<dbReference type="EC" id="2.7.11.1" evidence="8"/>
<keyword evidence="9" id="KW-1185">Reference proteome</keyword>
<dbReference type="Pfam" id="PF00069">
    <property type="entry name" value="Pkinase"/>
    <property type="match status" value="1"/>
</dbReference>
<dbReference type="PROSITE" id="PS00108">
    <property type="entry name" value="PROTEIN_KINASE_ST"/>
    <property type="match status" value="1"/>
</dbReference>
<dbReference type="SUPFAM" id="SSF56112">
    <property type="entry name" value="Protein kinase-like (PK-like)"/>
    <property type="match status" value="1"/>
</dbReference>
<dbReference type="PROSITE" id="PS50011">
    <property type="entry name" value="PROTEIN_KINASE_DOM"/>
    <property type="match status" value="1"/>
</dbReference>
<organism evidence="8 9">
    <name type="scientific">Rubritalea spongiae</name>
    <dbReference type="NCBI Taxonomy" id="430797"/>
    <lineage>
        <taxon>Bacteria</taxon>
        <taxon>Pseudomonadati</taxon>
        <taxon>Verrucomicrobiota</taxon>
        <taxon>Verrucomicrobiia</taxon>
        <taxon>Verrucomicrobiales</taxon>
        <taxon>Rubritaleaceae</taxon>
        <taxon>Rubritalea</taxon>
    </lineage>
</organism>
<dbReference type="CDD" id="cd14014">
    <property type="entry name" value="STKc_PknB_like"/>
    <property type="match status" value="1"/>
</dbReference>
<evidence type="ECO:0000256" key="4">
    <source>
        <dbReference type="ARBA" id="ARBA00022840"/>
    </source>
</evidence>
<keyword evidence="6" id="KW-1133">Transmembrane helix</keyword>
<dbReference type="InterPro" id="IPR008271">
    <property type="entry name" value="Ser/Thr_kinase_AS"/>
</dbReference>
<dbReference type="GO" id="GO:0004674">
    <property type="term" value="F:protein serine/threonine kinase activity"/>
    <property type="evidence" value="ECO:0007669"/>
    <property type="project" value="UniProtKB-EC"/>
</dbReference>
<comment type="caution">
    <text evidence="8">The sequence shown here is derived from an EMBL/GenBank/DDBJ whole genome shotgun (WGS) entry which is preliminary data.</text>
</comment>
<feature type="transmembrane region" description="Helical" evidence="6">
    <location>
        <begin position="336"/>
        <end position="355"/>
    </location>
</feature>
<accession>A0ABW5E3H5</accession>
<evidence type="ECO:0000256" key="2">
    <source>
        <dbReference type="ARBA" id="ARBA00022741"/>
    </source>
</evidence>
<sequence length="793" mass="88839">MDENERTAEIENCRACGNSMDVTSFAPFTEVQCPECHKNVHVKTDVGGYEIVAKQGVGGMSLVFKAVDKTLGRKVAIKLLNESYSSDAKRIEEFEKEAKITAAISHPNVVRVFTVGQAYGRYFIAMELVDGESLEQRLAVSGKLDEEAVTRLAIEVVEGLKSAHQAGLIHRDMKPGNILLDTNGRAKIVDFGLALVTSGGKALAEEIWATPYYVPPETLRLHEEDLRSDMYALAASLYHALTGEPPFTADTTSTSELLKIKASVPKLANKADGVSKYMCAIIDKAMAFEASERFQSYEELLDVLKQLDAFYRTGVIPEPIEKKSKQPTRRRRRKKLPVVPIAVGAMGVIAAVGYFTRPDTVEVEPEVEIFDVSAEDSTSDKEQALRVFIATELKVAQNLFKEQEYQAAHQRYLKLALTDEVPVETAFWAGLQSASSAWLNADSRSAREALSKVAAKIRKDDGSTQEWVVVLENLGGLEAVKIPSNLSASLEASILFASALKEWNQGRWELAHQSFDSLKSNEASEMYTREVKQYLADYRLLEKYPEGLFAITTAELDQVMVELNEVEHLVKTPGRATFNIAQWKLQVEAEKRKIEEEKKRESLDKKVAKEEARKSWIEAKDAAEKFVAQYFFKNASRSLSKVDPPNQKQKEWAEAMVFFSSNAGELYDTTAEIFAEKSGSFVVVNKFGGRIFDKVLGAEKNGLLVSFEDQDPTRLGWSKLAPQSMWELHKLFPNSKIPEELRYDRMVQLACYTYLTGLREESQLAVNKICESEDDFAEKWHKYVAVLEAGKEN</sequence>
<evidence type="ECO:0000313" key="9">
    <source>
        <dbReference type="Proteomes" id="UP001597297"/>
    </source>
</evidence>
<name>A0ABW5E3H5_9BACT</name>
<reference evidence="9" key="1">
    <citation type="journal article" date="2019" name="Int. J. Syst. Evol. Microbiol.">
        <title>The Global Catalogue of Microorganisms (GCM) 10K type strain sequencing project: providing services to taxonomists for standard genome sequencing and annotation.</title>
        <authorList>
            <consortium name="The Broad Institute Genomics Platform"/>
            <consortium name="The Broad Institute Genome Sequencing Center for Infectious Disease"/>
            <person name="Wu L."/>
            <person name="Ma J."/>
        </authorList>
    </citation>
    <scope>NUCLEOTIDE SEQUENCE [LARGE SCALE GENOMIC DNA]</scope>
    <source>
        <strain evidence="9">JCM 16545</strain>
    </source>
</reference>
<evidence type="ECO:0000313" key="8">
    <source>
        <dbReference type="EMBL" id="MFD2276967.1"/>
    </source>
</evidence>
<evidence type="ECO:0000256" key="1">
    <source>
        <dbReference type="ARBA" id="ARBA00022679"/>
    </source>
</evidence>
<dbReference type="Proteomes" id="UP001597297">
    <property type="component" value="Unassembled WGS sequence"/>
</dbReference>
<keyword evidence="5" id="KW-0175">Coiled coil</keyword>
<evidence type="ECO:0000256" key="6">
    <source>
        <dbReference type="SAM" id="Phobius"/>
    </source>
</evidence>
<keyword evidence="6" id="KW-0472">Membrane</keyword>
<evidence type="ECO:0000256" key="5">
    <source>
        <dbReference type="SAM" id="Coils"/>
    </source>
</evidence>
<protein>
    <submittedName>
        <fullName evidence="8">Serine/threonine-protein kinase</fullName>
        <ecNumber evidence="8">2.7.11.1</ecNumber>
    </submittedName>
</protein>
<keyword evidence="2" id="KW-0547">Nucleotide-binding</keyword>
<evidence type="ECO:0000256" key="3">
    <source>
        <dbReference type="ARBA" id="ARBA00022777"/>
    </source>
</evidence>
<feature type="coiled-coil region" evidence="5">
    <location>
        <begin position="580"/>
        <end position="613"/>
    </location>
</feature>